<evidence type="ECO:0000256" key="2">
    <source>
        <dbReference type="ARBA" id="ARBA00022679"/>
    </source>
</evidence>
<protein>
    <recommendedName>
        <fullName evidence="1">glutathione transferase</fullName>
        <ecNumber evidence="1">2.5.1.18</ecNumber>
    </recommendedName>
</protein>
<dbReference type="eggNOG" id="KOG0406">
    <property type="taxonomic scope" value="Eukaryota"/>
</dbReference>
<comment type="catalytic activity">
    <reaction evidence="4">
        <text>RX + glutathione = an S-substituted glutathione + a halide anion + H(+)</text>
        <dbReference type="Rhea" id="RHEA:16437"/>
        <dbReference type="ChEBI" id="CHEBI:15378"/>
        <dbReference type="ChEBI" id="CHEBI:16042"/>
        <dbReference type="ChEBI" id="CHEBI:17792"/>
        <dbReference type="ChEBI" id="CHEBI:57925"/>
        <dbReference type="ChEBI" id="CHEBI:90779"/>
        <dbReference type="EC" id="2.5.1.18"/>
    </reaction>
</comment>
<dbReference type="STRING" id="4533.J3N4A3"/>
<dbReference type="InterPro" id="IPR040079">
    <property type="entry name" value="Glutathione_S-Trfase"/>
</dbReference>
<dbReference type="CDD" id="cd03185">
    <property type="entry name" value="GST_C_Tau"/>
    <property type="match status" value="1"/>
</dbReference>
<dbReference type="InterPro" id="IPR004046">
    <property type="entry name" value="GST_C"/>
</dbReference>
<dbReference type="GO" id="GO:0005737">
    <property type="term" value="C:cytoplasm"/>
    <property type="evidence" value="ECO:0007669"/>
    <property type="project" value="TreeGrafter"/>
</dbReference>
<accession>J3N4A3</accession>
<dbReference type="InterPro" id="IPR004045">
    <property type="entry name" value="Glutathione_S-Trfase_N"/>
</dbReference>
<dbReference type="PANTHER" id="PTHR11260">
    <property type="entry name" value="GLUTATHIONE S-TRANSFERASE, GST, SUPERFAMILY, GST DOMAIN CONTAINING"/>
    <property type="match status" value="1"/>
</dbReference>
<keyword evidence="8" id="KW-1185">Reference proteome</keyword>
<dbReference type="SFLD" id="SFLDG00358">
    <property type="entry name" value="Main_(cytGST)"/>
    <property type="match status" value="1"/>
</dbReference>
<dbReference type="AlphaFoldDB" id="J3N4A3"/>
<dbReference type="SUPFAM" id="SSF47616">
    <property type="entry name" value="GST C-terminal domain-like"/>
    <property type="match status" value="1"/>
</dbReference>
<evidence type="ECO:0000256" key="1">
    <source>
        <dbReference type="ARBA" id="ARBA00012452"/>
    </source>
</evidence>
<dbReference type="InterPro" id="IPR045074">
    <property type="entry name" value="GST_C_Tau"/>
</dbReference>
<dbReference type="RefSeq" id="XP_006661977.1">
    <property type="nucleotide sequence ID" value="XM_006661914.3"/>
</dbReference>
<gene>
    <name evidence="7" type="primary">LOC102708928</name>
</gene>
<dbReference type="EC" id="2.5.1.18" evidence="1"/>
<dbReference type="OMA" id="VEHEMVA"/>
<reference evidence="7" key="1">
    <citation type="journal article" date="2013" name="Nat. Commun.">
        <title>Whole-genome sequencing of Oryza brachyantha reveals mechanisms underlying Oryza genome evolution.</title>
        <authorList>
            <person name="Chen J."/>
            <person name="Huang Q."/>
            <person name="Gao D."/>
            <person name="Wang J."/>
            <person name="Lang Y."/>
            <person name="Liu T."/>
            <person name="Li B."/>
            <person name="Bai Z."/>
            <person name="Luis Goicoechea J."/>
            <person name="Liang C."/>
            <person name="Chen C."/>
            <person name="Zhang W."/>
            <person name="Sun S."/>
            <person name="Liao Y."/>
            <person name="Zhang X."/>
            <person name="Yang L."/>
            <person name="Song C."/>
            <person name="Wang M."/>
            <person name="Shi J."/>
            <person name="Liu G."/>
            <person name="Liu J."/>
            <person name="Zhou H."/>
            <person name="Zhou W."/>
            <person name="Yu Q."/>
            <person name="An N."/>
            <person name="Chen Y."/>
            <person name="Cai Q."/>
            <person name="Wang B."/>
            <person name="Liu B."/>
            <person name="Min J."/>
            <person name="Huang Y."/>
            <person name="Wu H."/>
            <person name="Li Z."/>
            <person name="Zhang Y."/>
            <person name="Yin Y."/>
            <person name="Song W."/>
            <person name="Jiang J."/>
            <person name="Jackson S.A."/>
            <person name="Wing R.A."/>
            <person name="Wang J."/>
            <person name="Chen M."/>
        </authorList>
    </citation>
    <scope>NUCLEOTIDE SEQUENCE [LARGE SCALE GENOMIC DNA]</scope>
    <source>
        <strain evidence="7">cv. IRGC 101232</strain>
    </source>
</reference>
<dbReference type="Pfam" id="PF00043">
    <property type="entry name" value="GST_C"/>
    <property type="match status" value="1"/>
</dbReference>
<dbReference type="Gramene" id="OB10G23510.1">
    <property type="protein sequence ID" value="OB10G23510.1"/>
    <property type="gene ID" value="OB10G23510"/>
</dbReference>
<dbReference type="Gene3D" id="1.20.1050.10">
    <property type="match status" value="1"/>
</dbReference>
<dbReference type="PANTHER" id="PTHR11260:SF788">
    <property type="entry name" value="GLUTATHIONE TRANSFERASE"/>
    <property type="match status" value="1"/>
</dbReference>
<evidence type="ECO:0000313" key="8">
    <source>
        <dbReference type="Proteomes" id="UP000006038"/>
    </source>
</evidence>
<dbReference type="InterPro" id="IPR045073">
    <property type="entry name" value="Omega/Tau-like"/>
</dbReference>
<dbReference type="CDD" id="cd03058">
    <property type="entry name" value="GST_N_Tau"/>
    <property type="match status" value="1"/>
</dbReference>
<keyword evidence="2" id="KW-0808">Transferase</keyword>
<dbReference type="EnsemblPlants" id="OB10G23510.1">
    <property type="protein sequence ID" value="OB10G23510.1"/>
    <property type="gene ID" value="OB10G23510"/>
</dbReference>
<dbReference type="GO" id="GO:0009407">
    <property type="term" value="P:toxin catabolic process"/>
    <property type="evidence" value="ECO:0007669"/>
    <property type="project" value="UniProtKB-ARBA"/>
</dbReference>
<sequence length="245" mass="26737">MSSSSMSANISGEPPAVRVLGSWASPFVHRVLVALNLKGVEHEVLQETVGKKSELLLRYNPVHKKIPVLLHHGKPIAESLVIVEYIDEAWASSNGAPAILPRDPYRRAVERFWAHYVDDKFPQGIRVLRGSEAGGDKNKAAEEMSAALQHLEEAFARCSQGKHYFGGDSIGYLDIALGSHLGWVRAVEKIAGVQLLDDAKVPNLAAWADRFCAHPAVVDVMPDADKLVQFTVEHAALLKAVNAPK</sequence>
<dbReference type="SFLD" id="SFLDS00019">
    <property type="entry name" value="Glutathione_Transferase_(cytos"/>
    <property type="match status" value="1"/>
</dbReference>
<dbReference type="InterPro" id="IPR010987">
    <property type="entry name" value="Glutathione-S-Trfase_C-like"/>
</dbReference>
<evidence type="ECO:0000256" key="3">
    <source>
        <dbReference type="ARBA" id="ARBA00025743"/>
    </source>
</evidence>
<name>J3N4A3_ORYBR</name>
<dbReference type="InterPro" id="IPR036249">
    <property type="entry name" value="Thioredoxin-like_sf"/>
</dbReference>
<dbReference type="PROSITE" id="PS50405">
    <property type="entry name" value="GST_CTER"/>
    <property type="match status" value="1"/>
</dbReference>
<reference evidence="7" key="2">
    <citation type="submission" date="2013-04" db="UniProtKB">
        <authorList>
            <consortium name="EnsemblPlants"/>
        </authorList>
    </citation>
    <scope>IDENTIFICATION</scope>
</reference>
<evidence type="ECO:0000259" key="6">
    <source>
        <dbReference type="PROSITE" id="PS50405"/>
    </source>
</evidence>
<dbReference type="KEGG" id="obr:102708928"/>
<dbReference type="FunFam" id="3.40.30.10:FF:000044">
    <property type="entry name" value="Glutathione S-transferase GSTU6"/>
    <property type="match status" value="1"/>
</dbReference>
<organism evidence="7">
    <name type="scientific">Oryza brachyantha</name>
    <name type="common">malo sina</name>
    <dbReference type="NCBI Taxonomy" id="4533"/>
    <lineage>
        <taxon>Eukaryota</taxon>
        <taxon>Viridiplantae</taxon>
        <taxon>Streptophyta</taxon>
        <taxon>Embryophyta</taxon>
        <taxon>Tracheophyta</taxon>
        <taxon>Spermatophyta</taxon>
        <taxon>Magnoliopsida</taxon>
        <taxon>Liliopsida</taxon>
        <taxon>Poales</taxon>
        <taxon>Poaceae</taxon>
        <taxon>BOP clade</taxon>
        <taxon>Oryzoideae</taxon>
        <taxon>Oryzeae</taxon>
        <taxon>Oryzinae</taxon>
        <taxon>Oryza</taxon>
    </lineage>
</organism>
<evidence type="ECO:0000313" key="7">
    <source>
        <dbReference type="EnsemblPlants" id="OB10G23510.1"/>
    </source>
</evidence>
<dbReference type="Gene3D" id="3.40.30.10">
    <property type="entry name" value="Glutaredoxin"/>
    <property type="match status" value="1"/>
</dbReference>
<dbReference type="Proteomes" id="UP000006038">
    <property type="component" value="Chromosome 10"/>
</dbReference>
<dbReference type="SFLD" id="SFLDG01152">
    <property type="entry name" value="Main.3:_Omega-_and_Tau-like"/>
    <property type="match status" value="1"/>
</dbReference>
<evidence type="ECO:0000256" key="4">
    <source>
        <dbReference type="ARBA" id="ARBA00047960"/>
    </source>
</evidence>
<dbReference type="Pfam" id="PF02798">
    <property type="entry name" value="GST_N"/>
    <property type="match status" value="1"/>
</dbReference>
<feature type="domain" description="GST C-terminal" evidence="6">
    <location>
        <begin position="103"/>
        <end position="238"/>
    </location>
</feature>
<feature type="domain" description="GST N-terminal" evidence="5">
    <location>
        <begin position="15"/>
        <end position="94"/>
    </location>
</feature>
<dbReference type="GO" id="GO:0006749">
    <property type="term" value="P:glutathione metabolic process"/>
    <property type="evidence" value="ECO:0007669"/>
    <property type="project" value="InterPro"/>
</dbReference>
<evidence type="ECO:0000259" key="5">
    <source>
        <dbReference type="PROSITE" id="PS50404"/>
    </source>
</evidence>
<dbReference type="HOGENOM" id="CLU_011226_18_0_1"/>
<proteinExistence type="inferred from homology"/>
<dbReference type="OrthoDB" id="4951845at2759"/>
<dbReference type="GeneID" id="102708928"/>
<dbReference type="SUPFAM" id="SSF52833">
    <property type="entry name" value="Thioredoxin-like"/>
    <property type="match status" value="1"/>
</dbReference>
<dbReference type="GO" id="GO:0004364">
    <property type="term" value="F:glutathione transferase activity"/>
    <property type="evidence" value="ECO:0007669"/>
    <property type="project" value="UniProtKB-EC"/>
</dbReference>
<dbReference type="PROSITE" id="PS50404">
    <property type="entry name" value="GST_NTER"/>
    <property type="match status" value="1"/>
</dbReference>
<dbReference type="FunFam" id="1.20.1050.10:FF:000016">
    <property type="entry name" value="Glutathione S-transferase U9"/>
    <property type="match status" value="1"/>
</dbReference>
<dbReference type="InterPro" id="IPR036282">
    <property type="entry name" value="Glutathione-S-Trfase_C_sf"/>
</dbReference>
<comment type="similarity">
    <text evidence="3">Belongs to the GST superfamily. Tau family.</text>
</comment>